<dbReference type="EMBL" id="JANPWB010000015">
    <property type="protein sequence ID" value="KAJ1087911.1"/>
    <property type="molecule type" value="Genomic_DNA"/>
</dbReference>
<reference evidence="2" key="1">
    <citation type="journal article" date="2022" name="bioRxiv">
        <title>Sequencing and chromosome-scale assembly of the giantPleurodeles waltlgenome.</title>
        <authorList>
            <person name="Brown T."/>
            <person name="Elewa A."/>
            <person name="Iarovenko S."/>
            <person name="Subramanian E."/>
            <person name="Araus A.J."/>
            <person name="Petzold A."/>
            <person name="Susuki M."/>
            <person name="Suzuki K.-i.T."/>
            <person name="Hayashi T."/>
            <person name="Toyoda A."/>
            <person name="Oliveira C."/>
            <person name="Osipova E."/>
            <person name="Leigh N.D."/>
            <person name="Simon A."/>
            <person name="Yun M.H."/>
        </authorList>
    </citation>
    <scope>NUCLEOTIDE SEQUENCE</scope>
    <source>
        <strain evidence="2">20211129_DDA</strain>
        <tissue evidence="2">Liver</tissue>
    </source>
</reference>
<keyword evidence="3" id="KW-1185">Reference proteome</keyword>
<evidence type="ECO:0000256" key="1">
    <source>
        <dbReference type="SAM" id="MobiDB-lite"/>
    </source>
</evidence>
<name>A0AAV7L8H4_PLEWA</name>
<accession>A0AAV7L8H4</accession>
<gene>
    <name evidence="2" type="ORF">NDU88_001070</name>
</gene>
<sequence>MADGAGRFHTAPPHKGQSTLISGHPGRRESRRRHPRAPGLPTPAHRLCIPQGGVAKAGPPSPRCMQFRSQEAPGSAPRAGGQLASRCSDPHPPPSGWARVRIRCRPQHTAQSGISAAIRWRPRGSRPVPGRTSPSGAAPGATAAPKQPRAHQPLTFSAPTRGASQPSASRPRPSTGPRPLSSVPGSPSHSGARSRVRVRTSVVPPSAAVVPLLSGHEIARFSASRHPFEVGPSGAEQLSVRHARLRGHAPSGQQGYKAFFKGHVPFHIYYMQRCYWT</sequence>
<organism evidence="2 3">
    <name type="scientific">Pleurodeles waltl</name>
    <name type="common">Iberian ribbed newt</name>
    <dbReference type="NCBI Taxonomy" id="8319"/>
    <lineage>
        <taxon>Eukaryota</taxon>
        <taxon>Metazoa</taxon>
        <taxon>Chordata</taxon>
        <taxon>Craniata</taxon>
        <taxon>Vertebrata</taxon>
        <taxon>Euteleostomi</taxon>
        <taxon>Amphibia</taxon>
        <taxon>Batrachia</taxon>
        <taxon>Caudata</taxon>
        <taxon>Salamandroidea</taxon>
        <taxon>Salamandridae</taxon>
        <taxon>Pleurodelinae</taxon>
        <taxon>Pleurodeles</taxon>
    </lineage>
</organism>
<feature type="compositionally biased region" description="Low complexity" evidence="1">
    <location>
        <begin position="163"/>
        <end position="173"/>
    </location>
</feature>
<evidence type="ECO:0000313" key="2">
    <source>
        <dbReference type="EMBL" id="KAJ1087911.1"/>
    </source>
</evidence>
<dbReference type="AlphaFoldDB" id="A0AAV7L8H4"/>
<evidence type="ECO:0000313" key="3">
    <source>
        <dbReference type="Proteomes" id="UP001066276"/>
    </source>
</evidence>
<protein>
    <submittedName>
        <fullName evidence="2">Uncharacterized protein</fullName>
    </submittedName>
</protein>
<feature type="compositionally biased region" description="Low complexity" evidence="1">
    <location>
        <begin position="132"/>
        <end position="145"/>
    </location>
</feature>
<proteinExistence type="predicted"/>
<dbReference type="Proteomes" id="UP001066276">
    <property type="component" value="Chromosome 11"/>
</dbReference>
<comment type="caution">
    <text evidence="2">The sequence shown here is derived from an EMBL/GenBank/DDBJ whole genome shotgun (WGS) entry which is preliminary data.</text>
</comment>
<feature type="region of interest" description="Disordered" evidence="1">
    <location>
        <begin position="1"/>
        <end position="201"/>
    </location>
</feature>